<keyword evidence="7" id="KW-1185">Reference proteome</keyword>
<dbReference type="PROSITE" id="PS51157">
    <property type="entry name" value="ZF_UBR"/>
    <property type="match status" value="1"/>
</dbReference>
<evidence type="ECO:0000313" key="8">
    <source>
        <dbReference type="RefSeq" id="XP_033169570.1"/>
    </source>
</evidence>
<dbReference type="InterPro" id="IPR013083">
    <property type="entry name" value="Znf_RING/FYVE/PHD"/>
</dbReference>
<dbReference type="CDD" id="cd15542">
    <property type="entry name" value="PHD_UBR7"/>
    <property type="match status" value="1"/>
</dbReference>
<dbReference type="PANTHER" id="PTHR13513">
    <property type="entry name" value="E3 UBIQUITIN-PROTEIN LIGASE UBR7"/>
    <property type="match status" value="1"/>
</dbReference>
<dbReference type="GO" id="GO:0008270">
    <property type="term" value="F:zinc ion binding"/>
    <property type="evidence" value="ECO:0007669"/>
    <property type="project" value="UniProtKB-KW"/>
</dbReference>
<feature type="zinc finger region" description="UBR-type" evidence="4">
    <location>
        <begin position="50"/>
        <end position="124"/>
    </location>
</feature>
<feature type="region of interest" description="Disordered" evidence="5">
    <location>
        <begin position="1"/>
        <end position="20"/>
    </location>
</feature>
<sequence>MSESNATDGAHEVEEANPLEQSTITMLDVLEQEKELEDEYAAVLGASDEKSCTYAKGPIGRQALYSCLTCCPEAREDLDKAAGVCLACSYRCHEHHELVELYTKRNFRCDCPTQRLGKCSLNPQVEGVQPRNVGNLYNQNFQGLYCKCKRPYPDPDRTVEEVMLQCAICEDWFHLPHMKAPGASDKWLDVCSEMICDGCMDAKPFLKDYTGLALQPVVEDAKDDKPEAEDSQLKNELDRSICDIMNVPEGESQPDEGEPSQKRAKLDDCRRPKPNKEHEGAAFWTNDWRKSLCQCSECLSLYKELAVEFLLDVEDSAKTYEERGMKRAEENSSYEQGIRALASIDRTQQIDAITEYNRMKDKLKEYLQAFAASKKVVTEEDINRFFAGMRNENNANLGQPYFCR</sequence>
<dbReference type="GeneID" id="117146997"/>
<dbReference type="InterPro" id="IPR011011">
    <property type="entry name" value="Znf_FYVE_PHD"/>
</dbReference>
<accession>A0A6P8KJ47</accession>
<keyword evidence="2" id="KW-0863">Zinc-finger</keyword>
<reference evidence="8" key="1">
    <citation type="submission" date="2025-08" db="UniProtKB">
        <authorList>
            <consortium name="RefSeq"/>
        </authorList>
    </citation>
    <scope>IDENTIFICATION</scope>
    <source>
        <strain evidence="8">Mau12</strain>
        <tissue evidence="8">Whole Body</tissue>
    </source>
</reference>
<dbReference type="InterPro" id="IPR003126">
    <property type="entry name" value="Znf_UBR"/>
</dbReference>
<evidence type="ECO:0000256" key="2">
    <source>
        <dbReference type="ARBA" id="ARBA00022771"/>
    </source>
</evidence>
<evidence type="ECO:0000256" key="5">
    <source>
        <dbReference type="SAM" id="MobiDB-lite"/>
    </source>
</evidence>
<dbReference type="InterPro" id="IPR040204">
    <property type="entry name" value="UBR7"/>
</dbReference>
<dbReference type="AlphaFoldDB" id="A0A6P8KJ47"/>
<evidence type="ECO:0000259" key="6">
    <source>
        <dbReference type="PROSITE" id="PS51157"/>
    </source>
</evidence>
<dbReference type="SMART" id="SM00396">
    <property type="entry name" value="ZnF_UBR1"/>
    <property type="match status" value="1"/>
</dbReference>
<keyword evidence="3" id="KW-0862">Zinc</keyword>
<organism evidence="7 8">
    <name type="scientific">Drosophila mauritiana</name>
    <name type="common">Fruit fly</name>
    <dbReference type="NCBI Taxonomy" id="7226"/>
    <lineage>
        <taxon>Eukaryota</taxon>
        <taxon>Metazoa</taxon>
        <taxon>Ecdysozoa</taxon>
        <taxon>Arthropoda</taxon>
        <taxon>Hexapoda</taxon>
        <taxon>Insecta</taxon>
        <taxon>Pterygota</taxon>
        <taxon>Neoptera</taxon>
        <taxon>Endopterygota</taxon>
        <taxon>Diptera</taxon>
        <taxon>Brachycera</taxon>
        <taxon>Muscomorpha</taxon>
        <taxon>Ephydroidea</taxon>
        <taxon>Drosophilidae</taxon>
        <taxon>Drosophila</taxon>
        <taxon>Sophophora</taxon>
    </lineage>
</organism>
<dbReference type="Proteomes" id="UP000515162">
    <property type="component" value="Chromosome 2L"/>
</dbReference>
<evidence type="ECO:0000313" key="7">
    <source>
        <dbReference type="Proteomes" id="UP000515162"/>
    </source>
</evidence>
<dbReference type="Gene3D" id="3.30.40.10">
    <property type="entry name" value="Zinc/RING finger domain, C3HC4 (zinc finger)"/>
    <property type="match status" value="1"/>
</dbReference>
<evidence type="ECO:0000256" key="1">
    <source>
        <dbReference type="ARBA" id="ARBA00022723"/>
    </source>
</evidence>
<feature type="compositionally biased region" description="Basic and acidic residues" evidence="5">
    <location>
        <begin position="259"/>
        <end position="277"/>
    </location>
</feature>
<dbReference type="CDD" id="cd19677">
    <property type="entry name" value="UBR-box_UBR7"/>
    <property type="match status" value="1"/>
</dbReference>
<dbReference type="GO" id="GO:0005737">
    <property type="term" value="C:cytoplasm"/>
    <property type="evidence" value="ECO:0007669"/>
    <property type="project" value="TreeGrafter"/>
</dbReference>
<keyword evidence="1" id="KW-0479">Metal-binding</keyword>
<dbReference type="GO" id="GO:0061630">
    <property type="term" value="F:ubiquitin protein ligase activity"/>
    <property type="evidence" value="ECO:0007669"/>
    <property type="project" value="InterPro"/>
</dbReference>
<name>A0A6P8KJ47_DROMA</name>
<dbReference type="InterPro" id="IPR047506">
    <property type="entry name" value="UBR7-like_UBR-box"/>
</dbReference>
<feature type="domain" description="UBR-type" evidence="6">
    <location>
        <begin position="50"/>
        <end position="124"/>
    </location>
</feature>
<protein>
    <submittedName>
        <fullName evidence="8">E3 ubiquitin-protein ligase UBR7</fullName>
    </submittedName>
</protein>
<feature type="region of interest" description="Disordered" evidence="5">
    <location>
        <begin position="247"/>
        <end position="277"/>
    </location>
</feature>
<dbReference type="SUPFAM" id="SSF57903">
    <property type="entry name" value="FYVE/PHD zinc finger"/>
    <property type="match status" value="1"/>
</dbReference>
<dbReference type="Pfam" id="PF02207">
    <property type="entry name" value="zf-UBR"/>
    <property type="match status" value="1"/>
</dbReference>
<dbReference type="RefSeq" id="XP_033169570.1">
    <property type="nucleotide sequence ID" value="XM_033313679.1"/>
</dbReference>
<evidence type="ECO:0000256" key="4">
    <source>
        <dbReference type="PROSITE-ProRule" id="PRU00508"/>
    </source>
</evidence>
<evidence type="ECO:0000256" key="3">
    <source>
        <dbReference type="ARBA" id="ARBA00022833"/>
    </source>
</evidence>
<dbReference type="PANTHER" id="PTHR13513:SF9">
    <property type="entry name" value="E3 UBIQUITIN-PROTEIN LIGASE UBR7-RELATED"/>
    <property type="match status" value="1"/>
</dbReference>
<gene>
    <name evidence="8" type="primary">LOC117146997</name>
</gene>
<proteinExistence type="predicted"/>